<dbReference type="SUPFAM" id="SSF54189">
    <property type="entry name" value="Ribosomal proteins S24e, L23 and L15e"/>
    <property type="match status" value="1"/>
</dbReference>
<comment type="subunit">
    <text evidence="6">Part of the 50S ribosomal subunit. Contacts protein L29, and trigger factor when it is bound to the ribosome.</text>
</comment>
<dbReference type="InterPro" id="IPR001014">
    <property type="entry name" value="Ribosomal_uL23_CS"/>
</dbReference>
<comment type="function">
    <text evidence="6">One of the early assembly proteins it binds 23S rRNA. One of the proteins that surrounds the polypeptide exit tunnel on the outside of the ribosome. Forms the main docking site for trigger factor binding to the ribosome.</text>
</comment>
<dbReference type="NCBIfam" id="NF004363">
    <property type="entry name" value="PRK05738.2-4"/>
    <property type="match status" value="1"/>
</dbReference>
<evidence type="ECO:0000256" key="3">
    <source>
        <dbReference type="ARBA" id="ARBA00022884"/>
    </source>
</evidence>
<evidence type="ECO:0000256" key="6">
    <source>
        <dbReference type="HAMAP-Rule" id="MF_01369"/>
    </source>
</evidence>
<keyword evidence="4 6" id="KW-0689">Ribosomal protein</keyword>
<dbReference type="RefSeq" id="WP_091350320.1">
    <property type="nucleotide sequence ID" value="NZ_FOIF01000017.1"/>
</dbReference>
<keyword evidence="9" id="KW-1185">Reference proteome</keyword>
<dbReference type="HAMAP" id="MF_01369_B">
    <property type="entry name" value="Ribosomal_uL23_B"/>
    <property type="match status" value="1"/>
</dbReference>
<gene>
    <name evidence="6" type="primary">rplW</name>
    <name evidence="8" type="ORF">SAMN03080614_101750</name>
</gene>
<dbReference type="GO" id="GO:0005840">
    <property type="term" value="C:ribosome"/>
    <property type="evidence" value="ECO:0007669"/>
    <property type="project" value="UniProtKB-KW"/>
</dbReference>
<dbReference type="EMBL" id="FOIF01000017">
    <property type="protein sequence ID" value="SES89799.1"/>
    <property type="molecule type" value="Genomic_DNA"/>
</dbReference>
<reference evidence="9" key="1">
    <citation type="submission" date="2016-10" db="EMBL/GenBank/DDBJ databases">
        <authorList>
            <person name="Varghese N."/>
            <person name="Submissions S."/>
        </authorList>
    </citation>
    <scope>NUCLEOTIDE SEQUENCE [LARGE SCALE GENOMIC DNA]</scope>
    <source>
        <strain evidence="9">DSM 13577</strain>
    </source>
</reference>
<sequence>MRDPRDIIKRPLITEKSNELMAEGKYTFVVDKNANKIEIKHAVEKLFNVDVEKVYTMNMKGKFKRMGKYSGYRPDWKKAIVKLTKESKPIEIFE</sequence>
<dbReference type="NCBIfam" id="NF004359">
    <property type="entry name" value="PRK05738.1-3"/>
    <property type="match status" value="1"/>
</dbReference>
<evidence type="ECO:0000256" key="4">
    <source>
        <dbReference type="ARBA" id="ARBA00022980"/>
    </source>
</evidence>
<dbReference type="Proteomes" id="UP000243819">
    <property type="component" value="Unassembled WGS sequence"/>
</dbReference>
<keyword evidence="3 6" id="KW-0694">RNA-binding</keyword>
<dbReference type="OrthoDB" id="9793353at2"/>
<organism evidence="8 9">
    <name type="scientific">Anaerobranca gottschalkii DSM 13577</name>
    <dbReference type="NCBI Taxonomy" id="1120990"/>
    <lineage>
        <taxon>Bacteria</taxon>
        <taxon>Bacillati</taxon>
        <taxon>Bacillota</taxon>
        <taxon>Clostridia</taxon>
        <taxon>Eubacteriales</taxon>
        <taxon>Proteinivoracaceae</taxon>
        <taxon>Anaerobranca</taxon>
    </lineage>
</organism>
<dbReference type="GO" id="GO:0006412">
    <property type="term" value="P:translation"/>
    <property type="evidence" value="ECO:0007669"/>
    <property type="project" value="UniProtKB-UniRule"/>
</dbReference>
<dbReference type="FunFam" id="3.30.70.330:FF:000001">
    <property type="entry name" value="50S ribosomal protein L23"/>
    <property type="match status" value="1"/>
</dbReference>
<dbReference type="NCBIfam" id="NF004366">
    <property type="entry name" value="PRK05738.3-2"/>
    <property type="match status" value="1"/>
</dbReference>
<accession>A0A1I0A734</accession>
<evidence type="ECO:0000256" key="2">
    <source>
        <dbReference type="ARBA" id="ARBA00022730"/>
    </source>
</evidence>
<evidence type="ECO:0000256" key="1">
    <source>
        <dbReference type="ARBA" id="ARBA00006700"/>
    </source>
</evidence>
<protein>
    <recommendedName>
        <fullName evidence="6">Large ribosomal subunit protein uL23</fullName>
    </recommendedName>
</protein>
<dbReference type="GO" id="GO:0019843">
    <property type="term" value="F:rRNA binding"/>
    <property type="evidence" value="ECO:0007669"/>
    <property type="project" value="UniProtKB-UniRule"/>
</dbReference>
<dbReference type="Gene3D" id="3.30.70.330">
    <property type="match status" value="1"/>
</dbReference>
<dbReference type="PANTHER" id="PTHR11620">
    <property type="entry name" value="60S RIBOSOMAL PROTEIN L23A"/>
    <property type="match status" value="1"/>
</dbReference>
<keyword evidence="5 6" id="KW-0687">Ribonucleoprotein</keyword>
<dbReference type="InterPro" id="IPR013025">
    <property type="entry name" value="Ribosomal_uL23-like"/>
</dbReference>
<evidence type="ECO:0000313" key="8">
    <source>
        <dbReference type="EMBL" id="SES89799.1"/>
    </source>
</evidence>
<dbReference type="InterPro" id="IPR012677">
    <property type="entry name" value="Nucleotide-bd_a/b_plait_sf"/>
</dbReference>
<dbReference type="AlphaFoldDB" id="A0A1I0A734"/>
<dbReference type="STRING" id="1120990.SAMN03080614_101750"/>
<comment type="similarity">
    <text evidence="1 6 7">Belongs to the universal ribosomal protein uL23 family.</text>
</comment>
<name>A0A1I0A734_9FIRM</name>
<keyword evidence="2 6" id="KW-0699">rRNA-binding</keyword>
<evidence type="ECO:0000313" key="9">
    <source>
        <dbReference type="Proteomes" id="UP000243819"/>
    </source>
</evidence>
<evidence type="ECO:0000256" key="5">
    <source>
        <dbReference type="ARBA" id="ARBA00023274"/>
    </source>
</evidence>
<proteinExistence type="inferred from homology"/>
<dbReference type="Pfam" id="PF00276">
    <property type="entry name" value="Ribosomal_L23"/>
    <property type="match status" value="1"/>
</dbReference>
<dbReference type="GO" id="GO:0003735">
    <property type="term" value="F:structural constituent of ribosome"/>
    <property type="evidence" value="ECO:0007669"/>
    <property type="project" value="InterPro"/>
</dbReference>
<dbReference type="InterPro" id="IPR012678">
    <property type="entry name" value="Ribosomal_uL23/eL15/eS24_sf"/>
</dbReference>
<evidence type="ECO:0000256" key="7">
    <source>
        <dbReference type="RuleBase" id="RU003934"/>
    </source>
</evidence>
<dbReference type="GO" id="GO:1990904">
    <property type="term" value="C:ribonucleoprotein complex"/>
    <property type="evidence" value="ECO:0007669"/>
    <property type="project" value="UniProtKB-KW"/>
</dbReference>
<dbReference type="PROSITE" id="PS00050">
    <property type="entry name" value="RIBOSOMAL_L23"/>
    <property type="match status" value="1"/>
</dbReference>